<feature type="coiled-coil region" evidence="6">
    <location>
        <begin position="449"/>
        <end position="476"/>
    </location>
</feature>
<dbReference type="InterPro" id="IPR041677">
    <property type="entry name" value="DNA2/NAM7_AAA_11"/>
</dbReference>
<accession>A0A0N9I5J5</accession>
<dbReference type="InterPro" id="IPR050534">
    <property type="entry name" value="Coronavir_polyprotein_1ab"/>
</dbReference>
<dbReference type="InterPro" id="IPR047187">
    <property type="entry name" value="SF1_C_Upf1"/>
</dbReference>
<dbReference type="InterPro" id="IPR049468">
    <property type="entry name" value="Restrct_endonuc-II-like_dom"/>
</dbReference>
<feature type="domain" description="Restriction endonuclease type II-like" evidence="9">
    <location>
        <begin position="1327"/>
        <end position="1419"/>
    </location>
</feature>
<keyword evidence="2" id="KW-0547">Nucleotide-binding</keyword>
<evidence type="ECO:0000259" key="9">
    <source>
        <dbReference type="Pfam" id="PF18741"/>
    </source>
</evidence>
<organism evidence="10 11">
    <name type="scientific">Kibdelosporangium phytohabitans</name>
    <dbReference type="NCBI Taxonomy" id="860235"/>
    <lineage>
        <taxon>Bacteria</taxon>
        <taxon>Bacillati</taxon>
        <taxon>Actinomycetota</taxon>
        <taxon>Actinomycetes</taxon>
        <taxon>Pseudonocardiales</taxon>
        <taxon>Pseudonocardiaceae</taxon>
        <taxon>Kibdelosporangium</taxon>
    </lineage>
</organism>
<protein>
    <recommendedName>
        <fullName evidence="12">AAA family ATPase</fullName>
    </recommendedName>
</protein>
<evidence type="ECO:0000313" key="10">
    <source>
        <dbReference type="EMBL" id="ALG09693.1"/>
    </source>
</evidence>
<evidence type="ECO:0000256" key="6">
    <source>
        <dbReference type="SAM" id="Coils"/>
    </source>
</evidence>
<dbReference type="GO" id="GO:0043139">
    <property type="term" value="F:5'-3' DNA helicase activity"/>
    <property type="evidence" value="ECO:0007669"/>
    <property type="project" value="TreeGrafter"/>
</dbReference>
<feature type="domain" description="DNA2/NAM7 helicase helicase" evidence="7">
    <location>
        <begin position="344"/>
        <end position="395"/>
    </location>
</feature>
<sequence>MPPSPNDPETARTVTKLVQYLRDTTASSRQQAVHLDQYELVTWLSDLPDEVAVLDPGQDGRLLTIPLVPRPESPAMPPDLVGVVSADAWNDVDVDEPAWRDAEAHVMQAMEDRRRWRELDAQRAPVRTLYERFREVAAKLEHSDDEYELVLSAGLIHGKAPDGTVVRRHLLTQQLSAGVNLQSAAVHVTVNRDVRPQLEDRQFLAGVIRQHAGLGESIRDELEVSAPLPHVGQSAKLVASWVERMLPESPRLSGDVREPAGEPPARLAVSMSPAIVFRRRDRTHVVEYFEQMQGVLRREKRKVPLGLAQLLWDLDPEQRRKWLRETGHEVRDVLGDDPLFPFPTNDEQRRVLSRLRTDNTVVVQGPPGTGKTHTTRNLISALLAQGLRVLVTSQREQPLRVLRAGLPDDLQPLCVSLTGGKDGSDLESSIDALSSRLTTSDTTQTGQRVAALTRERLAAQAKVDELLRRLNALQDREHQVHGEVSPGYRGTLAEIARKLTEGRDTLGWLDDLPESAPSLPPVTASQLVTARRVMREDPVRRPDPFVPAPGQIPAASEFQELLKATTFPDLSPEAAAITRKIAKVPESHLGAWRAAVANILDLAHHVRAGAAGLGWPETAVANVLAGRHLDLWRELIRKPGRARELWAKAGRPGPRHVWLYLPDRRRLPYLAVQAQLLRDGLANGTPLRRWRGMTPFGRQTEEVVTSALVAGRPPLTVDAAQAVLDVLDCERETDELFELWAELGVPLVAAPSLRARLSLLCDSDALLRQVSDLDRATESLRDNLSSSGVRVVLTTDAQWQALLEAIRFTRARRAAEPSVKRLNELNQRWQDWATQPHAAAETRAAAEAVDNRDHSHYLAATTDIEALRTRITERRQARAAWQGLQTAHPALALRVLAMPDGSEWDKVADTWDDAWSWAAAARFVHSVHAGATEAGLEPELDAAQQQLLDVTGKLAAEQAWMHCLSRMDQKQSSALRTYQVWARKQGRGGTEYKHEYRRAERTAMMAARDAVPSWIMPISRVAETMPPGQDAFDVVIVDEASQASLSSLFLLWLAPRIIVVGDDKQCTPSGVGNRQYGELFERLAVDLPDIPLHVRNQYLPNGNLYNILSTRASTVIRLKEHFRCMPEIIRWSSRSFYNDQLVPLRQFGSDRLEPIVIREVPDGVLRAGSNEREAEELVSQLADCLDDPAYAGKTFGIITLHGDGQQPVLTRLLNARVSPDEQLARAILIGTSAEFQGDERDVIFLSTVVAGVPRLDRTNAFAQRVNVAVTRAKDQLWLFTSVTVNQLKPEDFRYRLLTELKGETEARRPMLADVPADIHVAPFQSMFTQHVYRAIRRRGFHAEPYVRVGDRTIDIVVRGASASVGIICDEHTSQSDDDRREFDRQVRELKRAGWPFGRVSHSLFVLDPDRAMAHVWEVLRSKGIGTEPSADHR</sequence>
<evidence type="ECO:0000256" key="5">
    <source>
        <dbReference type="ARBA" id="ARBA00022840"/>
    </source>
</evidence>
<dbReference type="Gene3D" id="3.40.50.300">
    <property type="entry name" value="P-loop containing nucleotide triphosphate hydrolases"/>
    <property type="match status" value="3"/>
</dbReference>
<dbReference type="GO" id="GO:0016787">
    <property type="term" value="F:hydrolase activity"/>
    <property type="evidence" value="ECO:0007669"/>
    <property type="project" value="UniProtKB-KW"/>
</dbReference>
<reference evidence="10 11" key="1">
    <citation type="submission" date="2015-07" db="EMBL/GenBank/DDBJ databases">
        <title>Genome sequencing of Kibdelosporangium phytohabitans.</title>
        <authorList>
            <person name="Qin S."/>
            <person name="Xing K."/>
        </authorList>
    </citation>
    <scope>NUCLEOTIDE SEQUENCE [LARGE SCALE GENOMIC DNA]</scope>
    <source>
        <strain evidence="10 11">KLBMP1111</strain>
    </source>
</reference>
<dbReference type="Proteomes" id="UP000063699">
    <property type="component" value="Chromosome"/>
</dbReference>
<dbReference type="GO" id="GO:0005524">
    <property type="term" value="F:ATP binding"/>
    <property type="evidence" value="ECO:0007669"/>
    <property type="project" value="UniProtKB-KW"/>
</dbReference>
<dbReference type="SUPFAM" id="SSF52540">
    <property type="entry name" value="P-loop containing nucleoside triphosphate hydrolases"/>
    <property type="match status" value="1"/>
</dbReference>
<evidence type="ECO:0000259" key="8">
    <source>
        <dbReference type="Pfam" id="PF13087"/>
    </source>
</evidence>
<name>A0A0N9I5J5_9PSEU</name>
<evidence type="ECO:0000256" key="1">
    <source>
        <dbReference type="ARBA" id="ARBA00007913"/>
    </source>
</evidence>
<keyword evidence="4" id="KW-0347">Helicase</keyword>
<evidence type="ECO:0008006" key="12">
    <source>
        <dbReference type="Google" id="ProtNLM"/>
    </source>
</evidence>
<dbReference type="EMBL" id="CP012752">
    <property type="protein sequence ID" value="ALG09693.1"/>
    <property type="molecule type" value="Genomic_DNA"/>
</dbReference>
<dbReference type="CDD" id="cd18808">
    <property type="entry name" value="SF1_C_Upf1"/>
    <property type="match status" value="1"/>
</dbReference>
<proteinExistence type="inferred from homology"/>
<dbReference type="PANTHER" id="PTHR43788">
    <property type="entry name" value="DNA2/NAM7 HELICASE FAMILY MEMBER"/>
    <property type="match status" value="1"/>
</dbReference>
<dbReference type="InterPro" id="IPR041679">
    <property type="entry name" value="DNA2/NAM7-like_C"/>
</dbReference>
<keyword evidence="6" id="KW-0175">Coiled coil</keyword>
<feature type="domain" description="DNA2/NAM7 helicase-like C-terminal" evidence="8">
    <location>
        <begin position="1108"/>
        <end position="1280"/>
    </location>
</feature>
<dbReference type="Pfam" id="PF18741">
    <property type="entry name" value="MTES_1575"/>
    <property type="match status" value="1"/>
</dbReference>
<keyword evidence="5" id="KW-0067">ATP-binding</keyword>
<dbReference type="PANTHER" id="PTHR43788:SF8">
    <property type="entry name" value="DNA-BINDING PROTEIN SMUBP-2"/>
    <property type="match status" value="1"/>
</dbReference>
<dbReference type="InterPro" id="IPR027417">
    <property type="entry name" value="P-loop_NTPase"/>
</dbReference>
<dbReference type="Pfam" id="PF13086">
    <property type="entry name" value="AAA_11"/>
    <property type="match status" value="1"/>
</dbReference>
<comment type="similarity">
    <text evidence="1">Belongs to the DNA2/NAM7 helicase family.</text>
</comment>
<evidence type="ECO:0000259" key="7">
    <source>
        <dbReference type="Pfam" id="PF13086"/>
    </source>
</evidence>
<dbReference type="KEGG" id="kphy:AOZ06_24795"/>
<dbReference type="Pfam" id="PF13087">
    <property type="entry name" value="AAA_12"/>
    <property type="match status" value="1"/>
</dbReference>
<dbReference type="STRING" id="860235.AOZ06_24795"/>
<evidence type="ECO:0000313" key="11">
    <source>
        <dbReference type="Proteomes" id="UP000063699"/>
    </source>
</evidence>
<gene>
    <name evidence="10" type="ORF">AOZ06_24795</name>
</gene>
<evidence type="ECO:0000256" key="4">
    <source>
        <dbReference type="ARBA" id="ARBA00022806"/>
    </source>
</evidence>
<evidence type="ECO:0000256" key="2">
    <source>
        <dbReference type="ARBA" id="ARBA00022741"/>
    </source>
</evidence>
<keyword evidence="11" id="KW-1185">Reference proteome</keyword>
<keyword evidence="3" id="KW-0378">Hydrolase</keyword>
<evidence type="ECO:0000256" key="3">
    <source>
        <dbReference type="ARBA" id="ARBA00022801"/>
    </source>
</evidence>